<proteinExistence type="predicted"/>
<keyword evidence="10" id="KW-1185">Reference proteome</keyword>
<keyword evidence="5 6" id="KW-0472">Membrane</keyword>
<evidence type="ECO:0000256" key="6">
    <source>
        <dbReference type="SAM" id="Phobius"/>
    </source>
</evidence>
<organism evidence="9 10">
    <name type="scientific">Niastella soli</name>
    <dbReference type="NCBI Taxonomy" id="2821487"/>
    <lineage>
        <taxon>Bacteria</taxon>
        <taxon>Pseudomonadati</taxon>
        <taxon>Bacteroidota</taxon>
        <taxon>Chitinophagia</taxon>
        <taxon>Chitinophagales</taxon>
        <taxon>Chitinophagaceae</taxon>
        <taxon>Niastella</taxon>
    </lineage>
</organism>
<reference evidence="9 10" key="1">
    <citation type="submission" date="2021-03" db="EMBL/GenBank/DDBJ databases">
        <title>Assistant Professor.</title>
        <authorList>
            <person name="Huq M.A."/>
        </authorList>
    </citation>
    <scope>NUCLEOTIDE SEQUENCE [LARGE SCALE GENOMIC DNA]</scope>
    <source>
        <strain evidence="9 10">MAH-29</strain>
    </source>
</reference>
<evidence type="ECO:0000256" key="3">
    <source>
        <dbReference type="ARBA" id="ARBA00022692"/>
    </source>
</evidence>
<evidence type="ECO:0000313" key="9">
    <source>
        <dbReference type="EMBL" id="MBO9202501.1"/>
    </source>
</evidence>
<feature type="domain" description="ABC3 transporter permease C-terminal" evidence="7">
    <location>
        <begin position="674"/>
        <end position="782"/>
    </location>
</feature>
<dbReference type="Proteomes" id="UP000677244">
    <property type="component" value="Unassembled WGS sequence"/>
</dbReference>
<feature type="transmembrane region" description="Helical" evidence="6">
    <location>
        <begin position="421"/>
        <end position="445"/>
    </location>
</feature>
<sequence>MLRNYLLLAIKNCRKQKMFSVINVLGLTVGIVCCLMIFLFIMNEFSYDRFHKNGEHIYRVMRRSHMNGDLRNIPYLAPPYAKALKNDYPDAIQQAVRIFPDNDLVTYNNISFNEKKVFLADNNFFQFFSFRLLKGNPATVLKDPNSIVMTASTAKKYFGKEDPIGKVISFNKKTQRTVTGIAEDVPANSHLEFDIVVPTANWENTPFFNQWTNNGVFVYVQLNPAVQPTHLMKLFPAFMERYLGEWYRKMGFKNDLILQPLHGIYFDTDSPFDHEVKHGSKKMVYIFMSIAILILVIACINFMNLSTARATDRSKEVGVRKVMGAVRTQLAWQFIFESLLFATVAAISALLLLQLIMPAYTGFLGYTLPAYWTNPWIYVFTVGVILVIGLLAGSYPALMLSSFSPIESLKGKLKTGKQGTFFREALVVFQFGISVLLTVCVAVVMKQMHFVRNTDLGFSKEQSMIVRLDNGAIWDKKIQFKTQAQADPAVAAVSLMSGEPGGFHDNYSFEAEGHPGEKLMFNTEFADFEYVKTLGLKIIAGRDFSPAFITDSTSAVLINRTAAVQLGYTPQQAVGKWINVTGVKERRTIVGVVEDYHFTSLKTEIAPLVISTQKDDRRLVLIRLNTDNIPAAVARIKKLYDVAAPDYPFAFDFLDERFNKLYKAEIKQESLLSIFSIIAIGIACLGLFGLASYTAIKRTKEIGVRKVLGSSVENIVLLLSKDLLKPVLLGTVIAIPVGFFVMQNWLQNFAYRTTIHWWLFLVAATVAVFIALLTVSVQAINAALVNPVKSLRTDQ</sequence>
<keyword evidence="4 6" id="KW-1133">Transmembrane helix</keyword>
<dbReference type="InterPro" id="IPR003838">
    <property type="entry name" value="ABC3_permease_C"/>
</dbReference>
<dbReference type="Pfam" id="PF12704">
    <property type="entry name" value="MacB_PCD"/>
    <property type="match status" value="2"/>
</dbReference>
<gene>
    <name evidence="9" type="ORF">J7I42_19595</name>
</gene>
<evidence type="ECO:0000256" key="5">
    <source>
        <dbReference type="ARBA" id="ARBA00023136"/>
    </source>
</evidence>
<evidence type="ECO:0000256" key="1">
    <source>
        <dbReference type="ARBA" id="ARBA00004651"/>
    </source>
</evidence>
<keyword evidence="2" id="KW-1003">Cell membrane</keyword>
<comment type="caution">
    <text evidence="9">The sequence shown here is derived from an EMBL/GenBank/DDBJ whole genome shotgun (WGS) entry which is preliminary data.</text>
</comment>
<accession>A0ABS3YX54</accession>
<dbReference type="PANTHER" id="PTHR30572:SF18">
    <property type="entry name" value="ABC-TYPE MACROLIDE FAMILY EXPORT SYSTEM PERMEASE COMPONENT 2"/>
    <property type="match status" value="1"/>
</dbReference>
<feature type="transmembrane region" description="Helical" evidence="6">
    <location>
        <begin position="21"/>
        <end position="42"/>
    </location>
</feature>
<dbReference type="EMBL" id="JAGHKO010000004">
    <property type="protein sequence ID" value="MBO9202501.1"/>
    <property type="molecule type" value="Genomic_DNA"/>
</dbReference>
<protein>
    <submittedName>
        <fullName evidence="9">ABC transporter permease</fullName>
    </submittedName>
</protein>
<evidence type="ECO:0000256" key="2">
    <source>
        <dbReference type="ARBA" id="ARBA00022475"/>
    </source>
</evidence>
<evidence type="ECO:0000256" key="4">
    <source>
        <dbReference type="ARBA" id="ARBA00022989"/>
    </source>
</evidence>
<evidence type="ECO:0000313" key="10">
    <source>
        <dbReference type="Proteomes" id="UP000677244"/>
    </source>
</evidence>
<comment type="subcellular location">
    <subcellularLocation>
        <location evidence="1">Cell membrane</location>
        <topology evidence="1">Multi-pass membrane protein</topology>
    </subcellularLocation>
</comment>
<dbReference type="PANTHER" id="PTHR30572">
    <property type="entry name" value="MEMBRANE COMPONENT OF TRANSPORTER-RELATED"/>
    <property type="match status" value="1"/>
</dbReference>
<feature type="domain" description="MacB-like periplasmic core" evidence="8">
    <location>
        <begin position="463"/>
        <end position="638"/>
    </location>
</feature>
<feature type="transmembrane region" description="Helical" evidence="6">
    <location>
        <begin position="758"/>
        <end position="785"/>
    </location>
</feature>
<feature type="transmembrane region" description="Helical" evidence="6">
    <location>
        <begin position="330"/>
        <end position="356"/>
    </location>
</feature>
<feature type="domain" description="ABC3 transporter permease C-terminal" evidence="7">
    <location>
        <begin position="289"/>
        <end position="405"/>
    </location>
</feature>
<dbReference type="Pfam" id="PF02687">
    <property type="entry name" value="FtsX"/>
    <property type="match status" value="2"/>
</dbReference>
<feature type="domain" description="MacB-like periplasmic core" evidence="8">
    <location>
        <begin position="20"/>
        <end position="231"/>
    </location>
</feature>
<name>A0ABS3YX54_9BACT</name>
<feature type="transmembrane region" description="Helical" evidence="6">
    <location>
        <begin position="671"/>
        <end position="696"/>
    </location>
</feature>
<feature type="transmembrane region" description="Helical" evidence="6">
    <location>
        <begin position="376"/>
        <end position="400"/>
    </location>
</feature>
<feature type="transmembrane region" description="Helical" evidence="6">
    <location>
        <begin position="283"/>
        <end position="305"/>
    </location>
</feature>
<dbReference type="InterPro" id="IPR025857">
    <property type="entry name" value="MacB_PCD"/>
</dbReference>
<evidence type="ECO:0000259" key="8">
    <source>
        <dbReference type="Pfam" id="PF12704"/>
    </source>
</evidence>
<keyword evidence="3 6" id="KW-0812">Transmembrane</keyword>
<dbReference type="RefSeq" id="WP_209140546.1">
    <property type="nucleotide sequence ID" value="NZ_JAGHKO010000004.1"/>
</dbReference>
<dbReference type="InterPro" id="IPR050250">
    <property type="entry name" value="Macrolide_Exporter_MacB"/>
</dbReference>
<feature type="transmembrane region" description="Helical" evidence="6">
    <location>
        <begin position="727"/>
        <end position="746"/>
    </location>
</feature>
<evidence type="ECO:0000259" key="7">
    <source>
        <dbReference type="Pfam" id="PF02687"/>
    </source>
</evidence>